<feature type="domain" description="Acyl-CoA oxidase/dehydrogenase middle" evidence="8">
    <location>
        <begin position="144"/>
        <end position="237"/>
    </location>
</feature>
<dbReference type="InterPro" id="IPR052161">
    <property type="entry name" value="Mycobact_Acyl-CoA_DH"/>
</dbReference>
<name>A0A2S1R9U9_9ACTN</name>
<evidence type="ECO:0000313" key="11">
    <source>
        <dbReference type="EMBL" id="AWH93100.1"/>
    </source>
</evidence>
<protein>
    <submittedName>
        <fullName evidence="10">Acyl-CoA dehydrogenase</fullName>
    </submittedName>
</protein>
<feature type="domain" description="Acyl-CoA dehydrogenase/oxidase N-terminal" evidence="9">
    <location>
        <begin position="63"/>
        <end position="138"/>
    </location>
</feature>
<dbReference type="GO" id="GO:0016627">
    <property type="term" value="F:oxidoreductase activity, acting on the CH-CH group of donors"/>
    <property type="evidence" value="ECO:0007669"/>
    <property type="project" value="InterPro"/>
</dbReference>
<dbReference type="SUPFAM" id="SSF56645">
    <property type="entry name" value="Acyl-CoA dehydrogenase NM domain-like"/>
    <property type="match status" value="1"/>
</dbReference>
<dbReference type="Gene3D" id="1.10.540.10">
    <property type="entry name" value="Acyl-CoA dehydrogenase/oxidase, N-terminal domain"/>
    <property type="match status" value="1"/>
</dbReference>
<dbReference type="InterPro" id="IPR037069">
    <property type="entry name" value="AcylCoA_DH/ox_N_sf"/>
</dbReference>
<dbReference type="KEGG" id="dlu:A6035_13995"/>
<dbReference type="InterPro" id="IPR046373">
    <property type="entry name" value="Acyl-CoA_Oxase/DH_mid-dom_sf"/>
</dbReference>
<evidence type="ECO:0000259" key="8">
    <source>
        <dbReference type="Pfam" id="PF02770"/>
    </source>
</evidence>
<dbReference type="Gene3D" id="2.40.110.10">
    <property type="entry name" value="Butyryl-CoA Dehydrogenase, subunit A, domain 2"/>
    <property type="match status" value="1"/>
</dbReference>
<comment type="cofactor">
    <cofactor evidence="1 6">
        <name>FAD</name>
        <dbReference type="ChEBI" id="CHEBI:57692"/>
    </cofactor>
</comment>
<dbReference type="KEGG" id="dlu:A6035_13830"/>
<dbReference type="EMBL" id="CP015449">
    <property type="protein sequence ID" value="AWH93100.1"/>
    <property type="molecule type" value="Genomic_DNA"/>
</dbReference>
<reference evidence="10 12" key="1">
    <citation type="submission" date="2016-04" db="EMBL/GenBank/DDBJ databases">
        <title>Complete genome sequence of Dietzia lutea YIM 80766T, a strain isolated from desert soil in Egypt.</title>
        <authorList>
            <person name="Zhao J."/>
            <person name="Hu B."/>
            <person name="Geng S."/>
            <person name="Nie Y."/>
            <person name="Tang Y."/>
        </authorList>
    </citation>
    <scope>NUCLEOTIDE SEQUENCE [LARGE SCALE GENOMIC DNA]</scope>
    <source>
        <strain evidence="10 12">YIM 80766</strain>
    </source>
</reference>
<dbReference type="RefSeq" id="WP_327511255.1">
    <property type="nucleotide sequence ID" value="NZ_CP015449.1"/>
</dbReference>
<dbReference type="EMBL" id="CP015449">
    <property type="protein sequence ID" value="AWH93070.1"/>
    <property type="molecule type" value="Genomic_DNA"/>
</dbReference>
<evidence type="ECO:0000256" key="2">
    <source>
        <dbReference type="ARBA" id="ARBA00009347"/>
    </source>
</evidence>
<proteinExistence type="inferred from homology"/>
<dbReference type="Pfam" id="PF02770">
    <property type="entry name" value="Acyl-CoA_dh_M"/>
    <property type="match status" value="1"/>
</dbReference>
<dbReference type="SUPFAM" id="SSF47203">
    <property type="entry name" value="Acyl-CoA dehydrogenase C-terminal domain-like"/>
    <property type="match status" value="1"/>
</dbReference>
<evidence type="ECO:0000256" key="4">
    <source>
        <dbReference type="ARBA" id="ARBA00022827"/>
    </source>
</evidence>
<dbReference type="Gene3D" id="1.20.140.10">
    <property type="entry name" value="Butyryl-CoA Dehydrogenase, subunit A, domain 3"/>
    <property type="match status" value="1"/>
</dbReference>
<dbReference type="InterPro" id="IPR009100">
    <property type="entry name" value="AcylCoA_DH/oxidase_NM_dom_sf"/>
</dbReference>
<dbReference type="Pfam" id="PF00441">
    <property type="entry name" value="Acyl-CoA_dh_1"/>
    <property type="match status" value="1"/>
</dbReference>
<comment type="similarity">
    <text evidence="2 6">Belongs to the acyl-CoA dehydrogenase family.</text>
</comment>
<dbReference type="PANTHER" id="PTHR43292">
    <property type="entry name" value="ACYL-COA DEHYDROGENASE"/>
    <property type="match status" value="1"/>
</dbReference>
<keyword evidence="4 6" id="KW-0274">FAD</keyword>
<dbReference type="InterPro" id="IPR036250">
    <property type="entry name" value="AcylCo_DH-like_C"/>
</dbReference>
<dbReference type="InterPro" id="IPR006091">
    <property type="entry name" value="Acyl-CoA_Oxase/DH_mid-dom"/>
</dbReference>
<dbReference type="GO" id="GO:0050660">
    <property type="term" value="F:flavin adenine dinucleotide binding"/>
    <property type="evidence" value="ECO:0007669"/>
    <property type="project" value="InterPro"/>
</dbReference>
<evidence type="ECO:0000259" key="9">
    <source>
        <dbReference type="Pfam" id="PF02771"/>
    </source>
</evidence>
<dbReference type="InterPro" id="IPR013786">
    <property type="entry name" value="AcylCoA_DH/ox_N"/>
</dbReference>
<dbReference type="Pfam" id="PF02771">
    <property type="entry name" value="Acyl-CoA_dh_N"/>
    <property type="match status" value="1"/>
</dbReference>
<keyword evidence="5 6" id="KW-0560">Oxidoreductase</keyword>
<dbReference type="AlphaFoldDB" id="A0A2S1R9U9"/>
<dbReference type="FunFam" id="2.40.110.10:FF:000011">
    <property type="entry name" value="Acyl-CoA dehydrogenase FadE34"/>
    <property type="match status" value="1"/>
</dbReference>
<keyword evidence="12" id="KW-1185">Reference proteome</keyword>
<accession>A0A2S1R9U9</accession>
<evidence type="ECO:0000313" key="12">
    <source>
        <dbReference type="Proteomes" id="UP000244928"/>
    </source>
</evidence>
<feature type="domain" description="Acyl-CoA dehydrogenase/oxidase C-terminal" evidence="7">
    <location>
        <begin position="250"/>
        <end position="396"/>
    </location>
</feature>
<evidence type="ECO:0000256" key="6">
    <source>
        <dbReference type="RuleBase" id="RU362125"/>
    </source>
</evidence>
<dbReference type="Proteomes" id="UP000244928">
    <property type="component" value="Chromosome"/>
</dbReference>
<dbReference type="PANTHER" id="PTHR43292:SF4">
    <property type="entry name" value="ACYL-COA DEHYDROGENASE FADE34"/>
    <property type="match status" value="1"/>
</dbReference>
<evidence type="ECO:0000256" key="3">
    <source>
        <dbReference type="ARBA" id="ARBA00022630"/>
    </source>
</evidence>
<sequence length="417" mass="45560">MMSDSYPDLADWRLQARQWLSERLPLRSSEIAQDSSRSDAVPIFHNLSFEQEAELIEAACAWQREKYEAGYGAIGMPTEFGGLGLPSPYLHAFAEEESRFLTPPSTELHGVTVGLIAPTIAALGNAQQRERFVAPMLRAQLLACQLFSEPAAGSDLAGLTTRAERDGDDWIVNGQKVWTSGAGFAHYGELIARTDPSVPKHRGLTAFMLAMDTPGVEVRPIRQMSGGSSFYEVFLTDVRIPDTDRLGEIGGGWKTALTTLGFERGNAGHRQVGGTFAQLLDLVGRCGRGQDPDTRRRLTDAWIETRVLELVGQRISNASVRGEAPGAVGSVRKLLWARNLSRYSEVATAALGSRLTADTGQWGTYSWGEHVLGAPGFHIAGGTDEVQRNIIGERVLGLPPEPRIDKDVPFNRVPRDH</sequence>
<dbReference type="GO" id="GO:0005886">
    <property type="term" value="C:plasma membrane"/>
    <property type="evidence" value="ECO:0007669"/>
    <property type="project" value="TreeGrafter"/>
</dbReference>
<evidence type="ECO:0000313" key="10">
    <source>
        <dbReference type="EMBL" id="AWH93070.1"/>
    </source>
</evidence>
<dbReference type="InterPro" id="IPR009075">
    <property type="entry name" value="AcylCo_DH/oxidase_C"/>
</dbReference>
<evidence type="ECO:0000256" key="1">
    <source>
        <dbReference type="ARBA" id="ARBA00001974"/>
    </source>
</evidence>
<organism evidence="10 12">
    <name type="scientific">Dietzia lutea</name>
    <dbReference type="NCBI Taxonomy" id="546160"/>
    <lineage>
        <taxon>Bacteria</taxon>
        <taxon>Bacillati</taxon>
        <taxon>Actinomycetota</taxon>
        <taxon>Actinomycetes</taxon>
        <taxon>Mycobacteriales</taxon>
        <taxon>Dietziaceae</taxon>
        <taxon>Dietzia</taxon>
    </lineage>
</organism>
<gene>
    <name evidence="10" type="ORF">A6035_13830</name>
    <name evidence="11" type="ORF">A6035_13995</name>
</gene>
<keyword evidence="3 6" id="KW-0285">Flavoprotein</keyword>
<evidence type="ECO:0000259" key="7">
    <source>
        <dbReference type="Pfam" id="PF00441"/>
    </source>
</evidence>
<evidence type="ECO:0000256" key="5">
    <source>
        <dbReference type="ARBA" id="ARBA00023002"/>
    </source>
</evidence>